<keyword evidence="2 7" id="KW-0812">Transmembrane</keyword>
<feature type="transmembrane region" description="Helical" evidence="7">
    <location>
        <begin position="230"/>
        <end position="251"/>
    </location>
</feature>
<dbReference type="GO" id="GO:0034486">
    <property type="term" value="P:vacuolar transmembrane transport"/>
    <property type="evidence" value="ECO:0007669"/>
    <property type="project" value="UniProtKB-ARBA"/>
</dbReference>
<organism evidence="8 9">
    <name type="scientific">Coemansia asiatica</name>
    <dbReference type="NCBI Taxonomy" id="1052880"/>
    <lineage>
        <taxon>Eukaryota</taxon>
        <taxon>Fungi</taxon>
        <taxon>Fungi incertae sedis</taxon>
        <taxon>Zoopagomycota</taxon>
        <taxon>Kickxellomycotina</taxon>
        <taxon>Kickxellomycetes</taxon>
        <taxon>Kickxellales</taxon>
        <taxon>Kickxellaceae</taxon>
        <taxon>Coemansia</taxon>
    </lineage>
</organism>
<feature type="transmembrane region" description="Helical" evidence="7">
    <location>
        <begin position="42"/>
        <end position="58"/>
    </location>
</feature>
<evidence type="ECO:0000313" key="9">
    <source>
        <dbReference type="Proteomes" id="UP001145021"/>
    </source>
</evidence>
<dbReference type="GO" id="GO:0098852">
    <property type="term" value="C:lytic vacuole membrane"/>
    <property type="evidence" value="ECO:0007669"/>
    <property type="project" value="UniProtKB-ARBA"/>
</dbReference>
<evidence type="ECO:0000256" key="3">
    <source>
        <dbReference type="ARBA" id="ARBA00022989"/>
    </source>
</evidence>
<dbReference type="GO" id="GO:0015174">
    <property type="term" value="F:basic amino acid transmembrane transporter activity"/>
    <property type="evidence" value="ECO:0007669"/>
    <property type="project" value="UniProtKB-ARBA"/>
</dbReference>
<dbReference type="FunFam" id="1.20.1280.290:FF:000009">
    <property type="entry name" value="PQ loop repeat family protein"/>
    <property type="match status" value="1"/>
</dbReference>
<feature type="transmembrane region" description="Helical" evidence="7">
    <location>
        <begin position="64"/>
        <end position="84"/>
    </location>
</feature>
<comment type="similarity">
    <text evidence="5">Belongs to the laat-1 family.</text>
</comment>
<feature type="transmembrane region" description="Helical" evidence="7">
    <location>
        <begin position="196"/>
        <end position="218"/>
    </location>
</feature>
<feature type="transmembrane region" description="Helical" evidence="7">
    <location>
        <begin position="12"/>
        <end position="30"/>
    </location>
</feature>
<comment type="subcellular location">
    <subcellularLocation>
        <location evidence="1">Membrane</location>
        <topology evidence="1">Multi-pass membrane protein</topology>
    </subcellularLocation>
</comment>
<evidence type="ECO:0000256" key="6">
    <source>
        <dbReference type="ARBA" id="ARBA00050768"/>
    </source>
</evidence>
<dbReference type="EMBL" id="JANBOH010000008">
    <property type="protein sequence ID" value="KAJ1648263.1"/>
    <property type="molecule type" value="Genomic_DNA"/>
</dbReference>
<dbReference type="Pfam" id="PF04193">
    <property type="entry name" value="PQ-loop"/>
    <property type="match status" value="2"/>
</dbReference>
<evidence type="ECO:0000313" key="8">
    <source>
        <dbReference type="EMBL" id="KAJ1648263.1"/>
    </source>
</evidence>
<evidence type="ECO:0008006" key="10">
    <source>
        <dbReference type="Google" id="ProtNLM"/>
    </source>
</evidence>
<evidence type="ECO:0000256" key="7">
    <source>
        <dbReference type="SAM" id="Phobius"/>
    </source>
</evidence>
<dbReference type="Proteomes" id="UP001145021">
    <property type="component" value="Unassembled WGS sequence"/>
</dbReference>
<dbReference type="PANTHER" id="PTHR16201">
    <property type="entry name" value="SEVEN TRANSMEMBRANE PROTEIN 1-RELATED"/>
    <property type="match status" value="1"/>
</dbReference>
<protein>
    <recommendedName>
        <fullName evidence="10">PQ-loop repeat-containing protein</fullName>
    </recommendedName>
</protein>
<keyword evidence="9" id="KW-1185">Reference proteome</keyword>
<sequence>MIGINVLVSNFFGYLSIACWIVVLFPQIMLNHKRKSCDGVSLAFYLMWSLGDLFNLAGALMEGLILTAILLPLYYILTDCVVLLQFYIYRNNHVCSCDVSSHVSSHVADEESALVAAHHPQNHACSVEDEEHRCDDTSCQCQLHNCHQVRSDQPANGRSTRYTLVFMALVLVIATFVVHYYHANRDWFDHIDKRRAIAQLLGYMSAAVYLGAYIPQLVRNYKTKSTEGLSLLMFILVIVANVTYCLSILTFHRPSREYLEKYASWLLGASGTIWLELGVLYQFYLYRRNHSSDH</sequence>
<comment type="caution">
    <text evidence="8">The sequence shown here is derived from an EMBL/GenBank/DDBJ whole genome shotgun (WGS) entry which is preliminary data.</text>
</comment>
<dbReference type="InterPro" id="IPR051415">
    <property type="entry name" value="LAAT-1"/>
</dbReference>
<name>A0A9W7XQW8_9FUNG</name>
<gene>
    <name evidence="8" type="ORF">LPJ64_000419</name>
</gene>
<evidence type="ECO:0000256" key="5">
    <source>
        <dbReference type="ARBA" id="ARBA00038039"/>
    </source>
</evidence>
<accession>A0A9W7XQW8</accession>
<dbReference type="SMART" id="SM00679">
    <property type="entry name" value="CTNS"/>
    <property type="match status" value="2"/>
</dbReference>
<keyword evidence="4 7" id="KW-0472">Membrane</keyword>
<proteinExistence type="inferred from homology"/>
<evidence type="ECO:0000256" key="1">
    <source>
        <dbReference type="ARBA" id="ARBA00004141"/>
    </source>
</evidence>
<keyword evidence="3 7" id="KW-1133">Transmembrane helix</keyword>
<evidence type="ECO:0000256" key="2">
    <source>
        <dbReference type="ARBA" id="ARBA00022692"/>
    </source>
</evidence>
<feature type="transmembrane region" description="Helical" evidence="7">
    <location>
        <begin position="162"/>
        <end position="181"/>
    </location>
</feature>
<dbReference type="Gene3D" id="1.20.1280.290">
    <property type="match status" value="2"/>
</dbReference>
<feature type="transmembrane region" description="Helical" evidence="7">
    <location>
        <begin position="263"/>
        <end position="286"/>
    </location>
</feature>
<dbReference type="InterPro" id="IPR006603">
    <property type="entry name" value="PQ-loop_rpt"/>
</dbReference>
<dbReference type="AlphaFoldDB" id="A0A9W7XQW8"/>
<comment type="catalytic activity">
    <reaction evidence="6">
        <text>L-histidine(out) + L-arginine(in) = L-histidine(in) + L-arginine(out)</text>
        <dbReference type="Rhea" id="RHEA:71063"/>
        <dbReference type="ChEBI" id="CHEBI:32682"/>
        <dbReference type="ChEBI" id="CHEBI:57595"/>
    </reaction>
</comment>
<reference evidence="8" key="1">
    <citation type="submission" date="2022-07" db="EMBL/GenBank/DDBJ databases">
        <title>Phylogenomic reconstructions and comparative analyses of Kickxellomycotina fungi.</title>
        <authorList>
            <person name="Reynolds N.K."/>
            <person name="Stajich J.E."/>
            <person name="Barry K."/>
            <person name="Grigoriev I.V."/>
            <person name="Crous P."/>
            <person name="Smith M.E."/>
        </authorList>
    </citation>
    <scope>NUCLEOTIDE SEQUENCE</scope>
    <source>
        <strain evidence="8">NBRC 105413</strain>
    </source>
</reference>
<evidence type="ECO:0000256" key="4">
    <source>
        <dbReference type="ARBA" id="ARBA00023136"/>
    </source>
</evidence>